<dbReference type="GO" id="GO:0000724">
    <property type="term" value="P:double-strand break repair via homologous recombination"/>
    <property type="evidence" value="ECO:0007669"/>
    <property type="project" value="UniProtKB-UniRule"/>
</dbReference>
<evidence type="ECO:0000256" key="4">
    <source>
        <dbReference type="ARBA" id="ARBA00022763"/>
    </source>
</evidence>
<keyword evidence="4 15" id="KW-0227">DNA damage</keyword>
<dbReference type="PROSITE" id="PS51198">
    <property type="entry name" value="UVRD_HELICASE_ATP_BIND"/>
    <property type="match status" value="1"/>
</dbReference>
<sequence>MITNYNYLNLDKPAALKASAGTGKTYSLVRIALLYLLKRENPLQLKELLLVTYTNKAAAELRLRLRELLKSLLSQPQGFDEFLQEHQIFLEKEQYNITSEADKQVIFRLLQRAYVQMDEASIYTIHGFCQYILRSYPFESYQNFHFSVFNTQDLLQETIQDFFRQYQLRIPERIHLGYKCYTYKFGVGTSDELHTLIHGNTTQKYRSHYDVSLIEALSQEISENLIFPDQNECSRIWDYYQSFLAGTSPLLATINTIQQTIEPVDEMLSLIWKHFQHINQSDYTLYTLLEFLSRISVNKSIESILENAQIANMPQPSVSASFDQWFTYLLHQLHSFDLYDWIKSDKKRTIFVRFCNTMKADFLYQVKHYVDKHHATTKQALSQLNFNDLIDNVYSVLKDTSKNQALITAIRKTLKIVLIDEFQDTDHKQWFIFQTLFAPSPADITLHSYLLIGDPKQSIYSFRGASLPTYYTAMNTISADNVCELPNNYRSHPSVIHAINRIFAPIFREGESDISSYTPVSAANKEALILCKNYVEIPGLSFLQREENPLLSSKSTIIQEAHSIVVQQCIELLHPDSPYTLKNPITQEHRAVRPSDIACLVEKNEDAYVLQSLLQKYNIPSIDTSTQSIFETSEMALILTLLKALDENYSHSKYLKRLYHSFYLQPLHDTYQHLEGKERYEKFIHIFHSIKQNTQQESLVATIDLFLQEFSITTAQLHTNHGERFFVNIRHIQEIILDIIRTTDSSHAHTIVHALLQLQKKSLANDDTNITLKLESDADAVQIMTLHKAKGLEFSIIFSYMGLNDFHQVLATKSLLIKDTQTYVKGYHFYANQEVLDTLQSINMNEAQRLFYVTLTRAQSHIYIPLLKTKQLSILQRFLFSILQISTNHRENLSGITVNESKNQNIPEDRYQYIQQQIEDLHTAHPDIAIEMIHSTAIDNLPKLLGHRDPSIIPTLHTPSLKNFSIDAHILARYSYTSLSKKTFPNQLHETSEERILFQYENKQEQEAAPTPLTILGGEPLGSLLHKLFEVKDFAITNQSLDEFVKSNSIQEQFYEYAQQYFNSHWIKKNLDIVKILFWHGLHKSLLHEPYTPLYKIPKHKQRKEFSFVMYLDHTISFSLNQQTYHLKEGFLTGFIDLIYEEDNKIYIIDWKSSALGVDPEAYDTANLETEMESHQFTLQYHIYLLALIQYAKQLDSTFSYDRIGGVYYLFLRGMTLPTKESGIYFVRPTLEEFSLFSNLFEKIVDDNQAIS</sequence>
<evidence type="ECO:0000256" key="12">
    <source>
        <dbReference type="ARBA" id="ARBA00023235"/>
    </source>
</evidence>
<reference evidence="19" key="1">
    <citation type="submission" date="2020-03" db="EMBL/GenBank/DDBJ databases">
        <title>Spirochaetal bacteria isolated from arthropods constitute a novel genus Entomospira genus novum within the order Spirochaetales.</title>
        <authorList>
            <person name="Grana-Miraglia L."/>
            <person name="Sikutova S."/>
            <person name="Fingerle V."/>
            <person name="Sing A."/>
            <person name="Castillo-Ramirez S."/>
            <person name="Margos G."/>
            <person name="Rudolf I."/>
        </authorList>
    </citation>
    <scope>NUCLEOTIDE SEQUENCE</scope>
    <source>
        <strain evidence="19">BR208</strain>
    </source>
</reference>
<dbReference type="Pfam" id="PF12705">
    <property type="entry name" value="PDDEXK_1"/>
    <property type="match status" value="1"/>
</dbReference>
<dbReference type="Proteomes" id="UP000752013">
    <property type="component" value="Unassembled WGS sequence"/>
</dbReference>
<evidence type="ECO:0000259" key="18">
    <source>
        <dbReference type="PROSITE" id="PS51217"/>
    </source>
</evidence>
<comment type="catalytic activity">
    <reaction evidence="14 15">
        <text>ATP + H2O = ADP + phosphate + H(+)</text>
        <dbReference type="Rhea" id="RHEA:13065"/>
        <dbReference type="ChEBI" id="CHEBI:15377"/>
        <dbReference type="ChEBI" id="CHEBI:15378"/>
        <dbReference type="ChEBI" id="CHEBI:30616"/>
        <dbReference type="ChEBI" id="CHEBI:43474"/>
        <dbReference type="ChEBI" id="CHEBI:456216"/>
        <dbReference type="EC" id="5.6.2.4"/>
    </reaction>
</comment>
<dbReference type="SUPFAM" id="SSF52980">
    <property type="entry name" value="Restriction endonuclease-like"/>
    <property type="match status" value="1"/>
</dbReference>
<evidence type="ECO:0000256" key="10">
    <source>
        <dbReference type="ARBA" id="ARBA00023125"/>
    </source>
</evidence>
<dbReference type="GO" id="GO:0005524">
    <property type="term" value="F:ATP binding"/>
    <property type="evidence" value="ECO:0007669"/>
    <property type="project" value="UniProtKB-UniRule"/>
</dbReference>
<evidence type="ECO:0000256" key="2">
    <source>
        <dbReference type="ARBA" id="ARBA00022723"/>
    </source>
</evidence>
<evidence type="ECO:0000256" key="11">
    <source>
        <dbReference type="ARBA" id="ARBA00023204"/>
    </source>
</evidence>
<keyword evidence="20" id="KW-1185">Reference proteome</keyword>
<protein>
    <recommendedName>
        <fullName evidence="15">RecBCD enzyme subunit RecB</fullName>
        <ecNumber evidence="15">3.1.11.5</ecNumber>
        <ecNumber evidence="15">5.6.2.4</ecNumber>
    </recommendedName>
    <alternativeName>
        <fullName evidence="15">DNA 3'-5' helicase subunit RecB</fullName>
    </alternativeName>
    <alternativeName>
        <fullName evidence="15">Exonuclease V subunit RecB</fullName>
        <shortName evidence="15">ExoV subunit RecB</shortName>
    </alternativeName>
    <alternativeName>
        <fullName evidence="15">Helicase/nuclease RecBCD subunit RecB</fullName>
    </alternativeName>
</protein>
<dbReference type="InterPro" id="IPR027417">
    <property type="entry name" value="P-loop_NTPase"/>
</dbReference>
<dbReference type="EC" id="5.6.2.4" evidence="15"/>
<proteinExistence type="inferred from homology"/>
<dbReference type="InterPro" id="IPR004586">
    <property type="entry name" value="RecB"/>
</dbReference>
<evidence type="ECO:0000313" key="20">
    <source>
        <dbReference type="Proteomes" id="UP000752013"/>
    </source>
</evidence>
<feature type="binding site" evidence="15">
    <location>
        <position position="1137"/>
    </location>
    <ligand>
        <name>Mg(2+)</name>
        <dbReference type="ChEBI" id="CHEBI:18420"/>
    </ligand>
</feature>
<evidence type="ECO:0000256" key="16">
    <source>
        <dbReference type="PROSITE-ProRule" id="PRU00560"/>
    </source>
</evidence>
<feature type="domain" description="UvrD-like helicase ATP-binding" evidence="17">
    <location>
        <begin position="1"/>
        <end position="492"/>
    </location>
</feature>
<comment type="domain">
    <text evidence="15">The N-terminal DNA-binding domain is a ssDNA-dependent ATPase and has ATP-dependent 3'-5' helicase function. This domain interacts with RecC.</text>
</comment>
<dbReference type="GO" id="GO:0043138">
    <property type="term" value="F:3'-5' DNA helicase activity"/>
    <property type="evidence" value="ECO:0007669"/>
    <property type="project" value="UniProtKB-UniRule"/>
</dbReference>
<evidence type="ECO:0000256" key="8">
    <source>
        <dbReference type="ARBA" id="ARBA00022840"/>
    </source>
</evidence>
<keyword evidence="8 15" id="KW-0067">ATP-binding</keyword>
<feature type="region of interest" description="Nuclease activity, interacts with RecD and RecA" evidence="15">
    <location>
        <begin position="975"/>
        <end position="1252"/>
    </location>
</feature>
<keyword evidence="6 15" id="KW-0347">Helicase</keyword>
<keyword evidence="12 15" id="KW-0413">Isomerase</keyword>
<dbReference type="Gene3D" id="3.40.50.300">
    <property type="entry name" value="P-loop containing nucleotide triphosphate hydrolases"/>
    <property type="match status" value="2"/>
</dbReference>
<dbReference type="GO" id="GO:0003677">
    <property type="term" value="F:DNA binding"/>
    <property type="evidence" value="ECO:0007669"/>
    <property type="project" value="UniProtKB-UniRule"/>
</dbReference>
<comment type="similarity">
    <text evidence="15">Belongs to the helicase family. UvrD subfamily.</text>
</comment>
<evidence type="ECO:0000256" key="15">
    <source>
        <dbReference type="HAMAP-Rule" id="MF_01485"/>
    </source>
</evidence>
<feature type="binding site" evidence="16">
    <location>
        <begin position="18"/>
        <end position="25"/>
    </location>
    <ligand>
        <name>ATP</name>
        <dbReference type="ChEBI" id="CHEBI:30616"/>
    </ligand>
</feature>
<feature type="active site" description="For nuclease activity" evidence="15">
    <location>
        <position position="1150"/>
    </location>
</feature>
<evidence type="ECO:0000256" key="5">
    <source>
        <dbReference type="ARBA" id="ARBA00022801"/>
    </source>
</evidence>
<dbReference type="InterPro" id="IPR011604">
    <property type="entry name" value="PDDEXK-like_dom_sf"/>
</dbReference>
<keyword evidence="9 15" id="KW-0460">Magnesium</keyword>
<evidence type="ECO:0000256" key="7">
    <source>
        <dbReference type="ARBA" id="ARBA00022839"/>
    </source>
</evidence>
<evidence type="ECO:0000256" key="3">
    <source>
        <dbReference type="ARBA" id="ARBA00022741"/>
    </source>
</evidence>
<dbReference type="Pfam" id="PF00580">
    <property type="entry name" value="UvrD-helicase"/>
    <property type="match status" value="1"/>
</dbReference>
<dbReference type="GO" id="GO:0000287">
    <property type="term" value="F:magnesium ion binding"/>
    <property type="evidence" value="ECO:0007669"/>
    <property type="project" value="UniProtKB-UniRule"/>
</dbReference>
<name>A0A968GF64_9SPIO</name>
<dbReference type="GO" id="GO:0005829">
    <property type="term" value="C:cytosol"/>
    <property type="evidence" value="ECO:0007669"/>
    <property type="project" value="TreeGrafter"/>
</dbReference>
<feature type="domain" description="UvrD-like helicase C-terminal" evidence="18">
    <location>
        <begin position="518"/>
        <end position="791"/>
    </location>
</feature>
<evidence type="ECO:0000256" key="14">
    <source>
        <dbReference type="ARBA" id="ARBA00048988"/>
    </source>
</evidence>
<dbReference type="EC" id="3.1.11.5" evidence="15"/>
<dbReference type="HAMAP" id="MF_01485">
    <property type="entry name" value="RecB"/>
    <property type="match status" value="1"/>
</dbReference>
<dbReference type="InterPro" id="IPR014017">
    <property type="entry name" value="DNA_helicase_UvrD-like_C"/>
</dbReference>
<keyword evidence="7 15" id="KW-0269">Exonuclease</keyword>
<comment type="catalytic activity">
    <reaction evidence="15">
        <text>Exonucleolytic cleavage (in the presence of ATP) in either 5'- to 3'- or 3'- to 5'-direction to yield 5'-phosphooligonucleotides.</text>
        <dbReference type="EC" id="3.1.11.5"/>
    </reaction>
</comment>
<keyword evidence="11 15" id="KW-0234">DNA repair</keyword>
<comment type="miscellaneous">
    <text evidence="15">In the RecBCD complex, RecB has a slow 3'-5' helicase, an exonuclease activity and loads RecA onto ssDNA, RecD has a fast 5'-3' helicase activity, while RecC stimulates the ATPase and processivity of the RecB helicase and contributes to recognition of the Chi site.</text>
</comment>
<dbReference type="Gene3D" id="3.90.320.10">
    <property type="match status" value="1"/>
</dbReference>
<dbReference type="Pfam" id="PF13361">
    <property type="entry name" value="UvrD_C"/>
    <property type="match status" value="1"/>
</dbReference>
<dbReference type="GO" id="GO:0008854">
    <property type="term" value="F:exodeoxyribonuclease V activity"/>
    <property type="evidence" value="ECO:0007669"/>
    <property type="project" value="UniProtKB-EC"/>
</dbReference>
<evidence type="ECO:0000256" key="9">
    <source>
        <dbReference type="ARBA" id="ARBA00022842"/>
    </source>
</evidence>
<evidence type="ECO:0000256" key="13">
    <source>
        <dbReference type="ARBA" id="ARBA00034617"/>
    </source>
</evidence>
<accession>A0A968GF64</accession>
<dbReference type="CDD" id="cd22352">
    <property type="entry name" value="RecB_C-like"/>
    <property type="match status" value="1"/>
</dbReference>
<organism evidence="19 20">
    <name type="scientific">Entomospira nematocerorum</name>
    <dbReference type="NCBI Taxonomy" id="2719987"/>
    <lineage>
        <taxon>Bacteria</taxon>
        <taxon>Pseudomonadati</taxon>
        <taxon>Spirochaetota</taxon>
        <taxon>Spirochaetia</taxon>
        <taxon>Spirochaetales</taxon>
        <taxon>Spirochaetaceae</taxon>
        <taxon>Entomospira</taxon>
    </lineage>
</organism>
<dbReference type="GO" id="GO:0009338">
    <property type="term" value="C:exodeoxyribonuclease V complex"/>
    <property type="evidence" value="ECO:0007669"/>
    <property type="project" value="TreeGrafter"/>
</dbReference>
<dbReference type="InterPro" id="IPR000212">
    <property type="entry name" value="DNA_helicase_UvrD/REP"/>
</dbReference>
<comment type="caution">
    <text evidence="19">The sequence shown here is derived from an EMBL/GenBank/DDBJ whole genome shotgun (WGS) entry which is preliminary data.</text>
</comment>
<dbReference type="InterPro" id="IPR038726">
    <property type="entry name" value="PDDEXK_AddAB-type"/>
</dbReference>
<gene>
    <name evidence="15" type="primary">recB</name>
    <name evidence="19" type="ORF">HCT46_04395</name>
</gene>
<dbReference type="EMBL" id="JAATLK010000001">
    <property type="protein sequence ID" value="NIZ47155.1"/>
    <property type="molecule type" value="Genomic_DNA"/>
</dbReference>
<dbReference type="PROSITE" id="PS51217">
    <property type="entry name" value="UVRD_HELICASE_CTER"/>
    <property type="match status" value="1"/>
</dbReference>
<comment type="domain">
    <text evidence="15">The C-terminal domain has nuclease activity and interacts with RecD. It interacts with RecA, facilitating its loading onto ssDNA.</text>
</comment>
<evidence type="ECO:0000256" key="6">
    <source>
        <dbReference type="ARBA" id="ARBA00022806"/>
    </source>
</evidence>
<comment type="subunit">
    <text evidence="15">Heterotrimer of RecB, RecC and RecD. All subunits contribute to DNA-binding. Interacts with RecA.</text>
</comment>
<comment type="catalytic activity">
    <reaction evidence="13 15">
        <text>Couples ATP hydrolysis with the unwinding of duplex DNA by translocating in the 3'-5' direction.</text>
        <dbReference type="EC" id="5.6.2.4"/>
    </reaction>
</comment>
<dbReference type="InterPro" id="IPR011335">
    <property type="entry name" value="Restrct_endonuc-II-like"/>
</dbReference>
<dbReference type="PANTHER" id="PTHR11070">
    <property type="entry name" value="UVRD / RECB / PCRA DNA HELICASE FAMILY MEMBER"/>
    <property type="match status" value="1"/>
</dbReference>
<comment type="function">
    <text evidence="15">A helicase/nuclease that prepares dsDNA breaks (DSB) for recombinational DNA repair. Binds to DSBs and unwinds DNA via a highly rapid and processive ATP-dependent bidirectional helicase activity. Unwinds dsDNA until it encounters a Chi (crossover hotspot instigator) sequence from the 3' direction. Cuts ssDNA a few nucleotides 3' to the Chi site. The properties and activities of the enzyme are changed at Chi. The Chi-altered holoenzyme produces a long 3'-ssDNA overhang and facilitates RecA-binding to the ssDNA for homologous DNA recombination and repair. Holoenzyme degrades any linearized DNA that is unable to undergo homologous recombination. In the holoenzyme this subunit contributes ATPase, 3'-5' helicase, exonuclease activity and loads RecA onto ssDNA.</text>
</comment>
<dbReference type="SUPFAM" id="SSF52540">
    <property type="entry name" value="P-loop containing nucleoside triphosphate hydrolases"/>
    <property type="match status" value="1"/>
</dbReference>
<dbReference type="Gene3D" id="1.10.3170.10">
    <property type="entry name" value="Recbcd, chain B, domain 2"/>
    <property type="match status" value="1"/>
</dbReference>
<keyword evidence="3 15" id="KW-0547">Nucleotide-binding</keyword>
<dbReference type="RefSeq" id="WP_167703577.1">
    <property type="nucleotide sequence ID" value="NZ_CP118168.1"/>
</dbReference>
<feature type="binding site" evidence="15">
    <location>
        <position position="1150"/>
    </location>
    <ligand>
        <name>Mg(2+)</name>
        <dbReference type="ChEBI" id="CHEBI:18420"/>
    </ligand>
</feature>
<keyword evidence="2 15" id="KW-0479">Metal-binding</keyword>
<dbReference type="Gene3D" id="1.10.486.10">
    <property type="entry name" value="PCRA, domain 4"/>
    <property type="match status" value="1"/>
</dbReference>
<dbReference type="InterPro" id="IPR014016">
    <property type="entry name" value="UvrD-like_ATP-bd"/>
</dbReference>
<keyword evidence="10 15" id="KW-0238">DNA-binding</keyword>
<evidence type="ECO:0000313" key="19">
    <source>
        <dbReference type="EMBL" id="NIZ47155.1"/>
    </source>
</evidence>
<feature type="region of interest" description="DNA-binding and helicase activity, interacts with RecC" evidence="15">
    <location>
        <begin position="1"/>
        <end position="962"/>
    </location>
</feature>
<dbReference type="PANTHER" id="PTHR11070:SF23">
    <property type="entry name" value="RECBCD ENZYME SUBUNIT RECB"/>
    <property type="match status" value="1"/>
</dbReference>
<feature type="binding site" evidence="15">
    <location>
        <position position="1026"/>
    </location>
    <ligand>
        <name>Mg(2+)</name>
        <dbReference type="ChEBI" id="CHEBI:18420"/>
    </ligand>
</feature>
<evidence type="ECO:0000259" key="17">
    <source>
        <dbReference type="PROSITE" id="PS51198"/>
    </source>
</evidence>
<evidence type="ECO:0000256" key="1">
    <source>
        <dbReference type="ARBA" id="ARBA00022722"/>
    </source>
</evidence>
<keyword evidence="1 15" id="KW-0540">Nuclease</keyword>
<dbReference type="AlphaFoldDB" id="A0A968GF64"/>
<comment type="cofactor">
    <cofactor evidence="15">
        <name>Mg(2+)</name>
        <dbReference type="ChEBI" id="CHEBI:18420"/>
    </cofactor>
    <text evidence="15">Binds 1 Mg(2+) ion per subunit.</text>
</comment>
<keyword evidence="5 15" id="KW-0378">Hydrolase</keyword>